<dbReference type="AlphaFoldDB" id="A0A0K2TU57"/>
<accession>A0A0K2TU57</accession>
<protein>
    <submittedName>
        <fullName evidence="2">Uncharacterized protein</fullName>
    </submittedName>
</protein>
<sequence length="45" mass="5475">FFLNNEHWLFAVYIWSSLSLSFWIFNGSQWRSVYRIFINGISSQI</sequence>
<reference evidence="2" key="1">
    <citation type="submission" date="2014-05" db="EMBL/GenBank/DDBJ databases">
        <authorList>
            <person name="Chronopoulou M."/>
        </authorList>
    </citation>
    <scope>NUCLEOTIDE SEQUENCE</scope>
    <source>
        <tissue evidence="2">Whole organism</tissue>
    </source>
</reference>
<name>A0A0K2TU57_LEPSM</name>
<feature type="non-terminal residue" evidence="2">
    <location>
        <position position="1"/>
    </location>
</feature>
<dbReference type="EMBL" id="HACA01011570">
    <property type="protein sequence ID" value="CDW28931.1"/>
    <property type="molecule type" value="Transcribed_RNA"/>
</dbReference>
<proteinExistence type="predicted"/>
<keyword evidence="1" id="KW-0472">Membrane</keyword>
<keyword evidence="1" id="KW-1133">Transmembrane helix</keyword>
<organism evidence="2">
    <name type="scientific">Lepeophtheirus salmonis</name>
    <name type="common">Salmon louse</name>
    <name type="synonym">Caligus salmonis</name>
    <dbReference type="NCBI Taxonomy" id="72036"/>
    <lineage>
        <taxon>Eukaryota</taxon>
        <taxon>Metazoa</taxon>
        <taxon>Ecdysozoa</taxon>
        <taxon>Arthropoda</taxon>
        <taxon>Crustacea</taxon>
        <taxon>Multicrustacea</taxon>
        <taxon>Hexanauplia</taxon>
        <taxon>Copepoda</taxon>
        <taxon>Siphonostomatoida</taxon>
        <taxon>Caligidae</taxon>
        <taxon>Lepeophtheirus</taxon>
    </lineage>
</organism>
<keyword evidence="1" id="KW-0812">Transmembrane</keyword>
<feature type="transmembrane region" description="Helical" evidence="1">
    <location>
        <begin position="6"/>
        <end position="25"/>
    </location>
</feature>
<evidence type="ECO:0000313" key="2">
    <source>
        <dbReference type="EMBL" id="CDW28931.1"/>
    </source>
</evidence>
<evidence type="ECO:0000256" key="1">
    <source>
        <dbReference type="SAM" id="Phobius"/>
    </source>
</evidence>